<dbReference type="InterPro" id="IPR039422">
    <property type="entry name" value="MarR/SlyA-like"/>
</dbReference>
<gene>
    <name evidence="5" type="ORF">FAA86_12485</name>
</gene>
<evidence type="ECO:0000313" key="5">
    <source>
        <dbReference type="EMBL" id="THV35348.1"/>
    </source>
</evidence>
<dbReference type="Proteomes" id="UP000307378">
    <property type="component" value="Unassembled WGS sequence"/>
</dbReference>
<protein>
    <submittedName>
        <fullName evidence="5">MarR family transcriptional regulator</fullName>
    </submittedName>
</protein>
<dbReference type="PROSITE" id="PS01117">
    <property type="entry name" value="HTH_MARR_1"/>
    <property type="match status" value="1"/>
</dbReference>
<dbReference type="InterPro" id="IPR023187">
    <property type="entry name" value="Tscrpt_reg_MarR-type_CS"/>
</dbReference>
<evidence type="ECO:0000256" key="2">
    <source>
        <dbReference type="ARBA" id="ARBA00023125"/>
    </source>
</evidence>
<feature type="domain" description="HTH marR-type" evidence="4">
    <location>
        <begin position="29"/>
        <end position="161"/>
    </location>
</feature>
<proteinExistence type="predicted"/>
<dbReference type="Pfam" id="PF12802">
    <property type="entry name" value="MarR_2"/>
    <property type="match status" value="1"/>
</dbReference>
<dbReference type="InterPro" id="IPR036388">
    <property type="entry name" value="WH-like_DNA-bd_sf"/>
</dbReference>
<dbReference type="PROSITE" id="PS50995">
    <property type="entry name" value="HTH_MARR_2"/>
    <property type="match status" value="1"/>
</dbReference>
<reference evidence="5 6" key="1">
    <citation type="submission" date="2019-04" db="EMBL/GenBank/DDBJ databases">
        <title>genome sequence of strain W3.</title>
        <authorList>
            <person name="Gao J."/>
            <person name="Sun J."/>
        </authorList>
    </citation>
    <scope>NUCLEOTIDE SEQUENCE [LARGE SCALE GENOMIC DNA]</scope>
    <source>
        <strain evidence="5 6">W3</strain>
    </source>
</reference>
<dbReference type="PANTHER" id="PTHR33164">
    <property type="entry name" value="TRANSCRIPTIONAL REGULATOR, MARR FAMILY"/>
    <property type="match status" value="1"/>
</dbReference>
<accession>A0A4S8PV64</accession>
<dbReference type="EMBL" id="STGU01000006">
    <property type="protein sequence ID" value="THV35348.1"/>
    <property type="molecule type" value="Genomic_DNA"/>
</dbReference>
<organism evidence="5 6">
    <name type="scientific">Rhizobium rosettiformans W3</name>
    <dbReference type="NCBI Taxonomy" id="538378"/>
    <lineage>
        <taxon>Bacteria</taxon>
        <taxon>Pseudomonadati</taxon>
        <taxon>Pseudomonadota</taxon>
        <taxon>Alphaproteobacteria</taxon>
        <taxon>Hyphomicrobiales</taxon>
        <taxon>Rhizobiaceae</taxon>
        <taxon>Rhizobium/Agrobacterium group</taxon>
        <taxon>Rhizobium</taxon>
    </lineage>
</organism>
<dbReference type="SUPFAM" id="SSF46785">
    <property type="entry name" value="Winged helix' DNA-binding domain"/>
    <property type="match status" value="1"/>
</dbReference>
<dbReference type="PRINTS" id="PR00598">
    <property type="entry name" value="HTHMARR"/>
</dbReference>
<evidence type="ECO:0000259" key="4">
    <source>
        <dbReference type="PROSITE" id="PS50995"/>
    </source>
</evidence>
<evidence type="ECO:0000256" key="1">
    <source>
        <dbReference type="ARBA" id="ARBA00023015"/>
    </source>
</evidence>
<evidence type="ECO:0000313" key="6">
    <source>
        <dbReference type="Proteomes" id="UP000307378"/>
    </source>
</evidence>
<name>A0A4S8PV64_9HYPH</name>
<dbReference type="GO" id="GO:0003700">
    <property type="term" value="F:DNA-binding transcription factor activity"/>
    <property type="evidence" value="ECO:0007669"/>
    <property type="project" value="InterPro"/>
</dbReference>
<dbReference type="InterPro" id="IPR000835">
    <property type="entry name" value="HTH_MarR-typ"/>
</dbReference>
<dbReference type="GO" id="GO:0003677">
    <property type="term" value="F:DNA binding"/>
    <property type="evidence" value="ECO:0007669"/>
    <property type="project" value="UniProtKB-KW"/>
</dbReference>
<evidence type="ECO:0000256" key="3">
    <source>
        <dbReference type="ARBA" id="ARBA00023163"/>
    </source>
</evidence>
<dbReference type="InterPro" id="IPR036390">
    <property type="entry name" value="WH_DNA-bd_sf"/>
</dbReference>
<comment type="caution">
    <text evidence="5">The sequence shown here is derived from an EMBL/GenBank/DDBJ whole genome shotgun (WGS) entry which is preliminary data.</text>
</comment>
<keyword evidence="1" id="KW-0805">Transcription regulation</keyword>
<sequence length="174" mass="19529">MTSVARQSATKTAKKTLPDLPVVDDKSIDFETIESLFFAYRDFVSDPDAILAKLGYGRAHHRVVHFVSRRPGMTVADLLSILQITKQSLARVLKELIDSGYIRQMAGPADRRQRRLYPTLAGRELSLALSEPQSRRIAHAMDGMTSDERATVRRFLEGMQKQTVTQPLETDGVD</sequence>
<dbReference type="AlphaFoldDB" id="A0A4S8PV64"/>
<dbReference type="PANTHER" id="PTHR33164:SF44">
    <property type="entry name" value="TRANSCRIPTIONAL REGULATORY PROTEIN"/>
    <property type="match status" value="1"/>
</dbReference>
<dbReference type="SMART" id="SM00347">
    <property type="entry name" value="HTH_MARR"/>
    <property type="match status" value="1"/>
</dbReference>
<dbReference type="Gene3D" id="1.10.10.10">
    <property type="entry name" value="Winged helix-like DNA-binding domain superfamily/Winged helix DNA-binding domain"/>
    <property type="match status" value="1"/>
</dbReference>
<dbReference type="RefSeq" id="WP_113458759.1">
    <property type="nucleotide sequence ID" value="NZ_STGU01000006.1"/>
</dbReference>
<keyword evidence="2" id="KW-0238">DNA-binding</keyword>
<keyword evidence="3" id="KW-0804">Transcription</keyword>
<dbReference type="GO" id="GO:0006950">
    <property type="term" value="P:response to stress"/>
    <property type="evidence" value="ECO:0007669"/>
    <property type="project" value="TreeGrafter"/>
</dbReference>